<sequence length="1002" mass="109555">MSTKGSYDAFRTALLAFESGWDRVRYDAGIITDAQLDQWARGPVEQFYPQYDKWSELNNQEWETMSYRSMNTLGFVGYQFGEALLIDLGYYDDDVFYGAGAATNTWDGTWTGKNGVTSLRDFTTKEAQEIAIREAFGHNLKIIQDGLSNKGENLDDYIGTTRSYVQNGETVEVTLTMTGIMAAAHLRGAYGTLALLQGGNVSTDEFGTSILRYIEQFGGYDAPTTQEAIAYYTDRLTGDEGLGIPGETPSGGNTNTPNGSDNYGDADTSKEDADVVITWNWGQNILVTNFNPENDRIFIDWIGADAIDVREENGNTVFSVPSNNQSITLQGIGLTDLSSKNFTILDKTAADEILDLIKKDTGTPGNGDNGNGDTTPPTDNTNGDHTHHPAQMVMIGLESESRIIADFAPNKDMLHILEGVTGDRFEISELTGQGVQIVILTPGGDVSSTTVLQNITLQDLKISNFSVAEQTTFNEVVTAINAVISTPGEPVDIIPDTDGSHPPVILGRSELGGRRFEVNAFADDIVGFNPDKDTLDFVNLSVHGMIVTKTPDGQVALDNPWNHDLQILQGISFQNLDVKNFGIVGNEHLRQDIGGVLSWEKGLGPREANTVYIRSHEYGANQIINDFDPDTMKISFLYYGTRERLSVQDTKDGLVIKTLPSGQAFTFTDVKLAELAPGRVEFHFDQVHEDNLETPFGFRQEDVTLVDRTVLLTPQAPTGETTDGFQTREGIMTPPAPNPDTNIPNPDEPDISEPDNTPRNGTANVTKEAADIVITWQWGQRENIEDFDPATDTIFIDWIGVEDLTVEQAGNDTVFSLPLNNQSVTLKGVSLVDLSEKNFTILDNDTAKEVLQTIKAAPTNEQENEQANEQAIPEDHNPQDTTAASQPPEPTPSSLTEPDNEGDQIEIGWKWGAKELISDFNPATDTIDFGNMSLSHLDILEDGDDLVINVQGNGGQSYRLEGIQAEDLTANNLEAAPYNTIITSSNGIIDQLTSLGFDDSIT</sequence>
<dbReference type="Proteomes" id="UP000035444">
    <property type="component" value="Unassembled WGS sequence"/>
</dbReference>
<feature type="region of interest" description="Disordered" evidence="1">
    <location>
        <begin position="240"/>
        <end position="269"/>
    </location>
</feature>
<keyword evidence="3" id="KW-1185">Reference proteome</keyword>
<reference evidence="2 3" key="1">
    <citation type="submission" date="2015-03" db="EMBL/GenBank/DDBJ databases">
        <title>Genome Sequence of Kiloniella spongiae MEBiC09566, isolated from a marine sponge.</title>
        <authorList>
            <person name="Shao Z."/>
            <person name="Wang L."/>
            <person name="Li X."/>
        </authorList>
    </citation>
    <scope>NUCLEOTIDE SEQUENCE [LARGE SCALE GENOMIC DNA]</scope>
    <source>
        <strain evidence="2 3">MEBiC09566</strain>
    </source>
</reference>
<name>A0A0H2MHA6_9PROT</name>
<dbReference type="STRING" id="1489064.WH96_05710"/>
<feature type="region of interest" description="Disordered" evidence="1">
    <location>
        <begin position="714"/>
        <end position="766"/>
    </location>
</feature>
<feature type="compositionally biased region" description="Polar residues" evidence="1">
    <location>
        <begin position="715"/>
        <end position="725"/>
    </location>
</feature>
<proteinExistence type="predicted"/>
<feature type="compositionally biased region" description="Polar residues" evidence="1">
    <location>
        <begin position="754"/>
        <end position="765"/>
    </location>
</feature>
<dbReference type="RefSeq" id="WP_047763125.1">
    <property type="nucleotide sequence ID" value="NZ_LAQL01000003.1"/>
</dbReference>
<dbReference type="AlphaFoldDB" id="A0A0H2MHA6"/>
<comment type="caution">
    <text evidence="2">The sequence shown here is derived from an EMBL/GenBank/DDBJ whole genome shotgun (WGS) entry which is preliminary data.</text>
</comment>
<dbReference type="OrthoDB" id="480426at2"/>
<feature type="compositionally biased region" description="Polar residues" evidence="1">
    <location>
        <begin position="250"/>
        <end position="261"/>
    </location>
</feature>
<evidence type="ECO:0000256" key="1">
    <source>
        <dbReference type="SAM" id="MobiDB-lite"/>
    </source>
</evidence>
<protein>
    <submittedName>
        <fullName evidence="2">Uncharacterized protein</fullName>
    </submittedName>
</protein>
<dbReference type="EMBL" id="LAQL01000003">
    <property type="protein sequence ID" value="KLN61788.1"/>
    <property type="molecule type" value="Genomic_DNA"/>
</dbReference>
<evidence type="ECO:0000313" key="2">
    <source>
        <dbReference type="EMBL" id="KLN61788.1"/>
    </source>
</evidence>
<gene>
    <name evidence="2" type="ORF">WH96_05710</name>
</gene>
<feature type="region of interest" description="Disordered" evidence="1">
    <location>
        <begin position="360"/>
        <end position="388"/>
    </location>
</feature>
<feature type="compositionally biased region" description="Low complexity" evidence="1">
    <location>
        <begin position="371"/>
        <end position="381"/>
    </location>
</feature>
<feature type="region of interest" description="Disordered" evidence="1">
    <location>
        <begin position="858"/>
        <end position="902"/>
    </location>
</feature>
<organism evidence="2 3">
    <name type="scientific">Kiloniella spongiae</name>
    <dbReference type="NCBI Taxonomy" id="1489064"/>
    <lineage>
        <taxon>Bacteria</taxon>
        <taxon>Pseudomonadati</taxon>
        <taxon>Pseudomonadota</taxon>
        <taxon>Alphaproteobacteria</taxon>
        <taxon>Rhodospirillales</taxon>
        <taxon>Kiloniellaceae</taxon>
        <taxon>Kiloniella</taxon>
    </lineage>
</organism>
<accession>A0A0H2MHA6</accession>
<dbReference type="PATRIC" id="fig|1489064.4.peg.2359"/>
<evidence type="ECO:0000313" key="3">
    <source>
        <dbReference type="Proteomes" id="UP000035444"/>
    </source>
</evidence>